<dbReference type="RefSeq" id="WP_185127148.1">
    <property type="nucleotide sequence ID" value="NZ_JACJVO010000001.1"/>
</dbReference>
<accession>A0A7X0SGC6</accession>
<dbReference type="SUPFAM" id="SSF51215">
    <property type="entry name" value="Regulatory protein AraC"/>
    <property type="match status" value="1"/>
</dbReference>
<keyword evidence="2" id="KW-0238">DNA-binding</keyword>
<dbReference type="GO" id="GO:0043565">
    <property type="term" value="F:sequence-specific DNA binding"/>
    <property type="evidence" value="ECO:0007669"/>
    <property type="project" value="InterPro"/>
</dbReference>
<evidence type="ECO:0000259" key="4">
    <source>
        <dbReference type="PROSITE" id="PS01124"/>
    </source>
</evidence>
<dbReference type="Pfam" id="PF02311">
    <property type="entry name" value="AraC_binding"/>
    <property type="match status" value="1"/>
</dbReference>
<dbReference type="InterPro" id="IPR009057">
    <property type="entry name" value="Homeodomain-like_sf"/>
</dbReference>
<dbReference type="InterPro" id="IPR018062">
    <property type="entry name" value="HTH_AraC-typ_CS"/>
</dbReference>
<keyword evidence="3" id="KW-0804">Transcription</keyword>
<dbReference type="PANTHER" id="PTHR43280">
    <property type="entry name" value="ARAC-FAMILY TRANSCRIPTIONAL REGULATOR"/>
    <property type="match status" value="1"/>
</dbReference>
<dbReference type="EMBL" id="JACJVO010000001">
    <property type="protein sequence ID" value="MBB6729485.1"/>
    <property type="molecule type" value="Genomic_DNA"/>
</dbReference>
<protein>
    <submittedName>
        <fullName evidence="5">AraC family transcriptional regulator</fullName>
    </submittedName>
</protein>
<comment type="caution">
    <text evidence="5">The sequence shown here is derived from an EMBL/GenBank/DDBJ whole genome shotgun (WGS) entry which is preliminary data.</text>
</comment>
<feature type="domain" description="HTH araC/xylS-type" evidence="4">
    <location>
        <begin position="181"/>
        <end position="279"/>
    </location>
</feature>
<dbReference type="SMART" id="SM00342">
    <property type="entry name" value="HTH_ARAC"/>
    <property type="match status" value="1"/>
</dbReference>
<dbReference type="InterPro" id="IPR018060">
    <property type="entry name" value="HTH_AraC"/>
</dbReference>
<dbReference type="AlphaFoldDB" id="A0A7X0SGC6"/>
<dbReference type="Gene3D" id="1.10.10.60">
    <property type="entry name" value="Homeodomain-like"/>
    <property type="match status" value="2"/>
</dbReference>
<name>A0A7X0SGC6_9BACL</name>
<dbReference type="PROSITE" id="PS00041">
    <property type="entry name" value="HTH_ARAC_FAMILY_1"/>
    <property type="match status" value="1"/>
</dbReference>
<dbReference type="InterPro" id="IPR014710">
    <property type="entry name" value="RmlC-like_jellyroll"/>
</dbReference>
<keyword evidence="6" id="KW-1185">Reference proteome</keyword>
<dbReference type="GO" id="GO:0003700">
    <property type="term" value="F:DNA-binding transcription factor activity"/>
    <property type="evidence" value="ECO:0007669"/>
    <property type="project" value="InterPro"/>
</dbReference>
<evidence type="ECO:0000313" key="5">
    <source>
        <dbReference type="EMBL" id="MBB6729485.1"/>
    </source>
</evidence>
<evidence type="ECO:0000256" key="1">
    <source>
        <dbReference type="ARBA" id="ARBA00023015"/>
    </source>
</evidence>
<reference evidence="5 6" key="1">
    <citation type="submission" date="2020-08" db="EMBL/GenBank/DDBJ databases">
        <title>Cohnella phylogeny.</title>
        <authorList>
            <person name="Dunlap C."/>
        </authorList>
    </citation>
    <scope>NUCLEOTIDE SEQUENCE [LARGE SCALE GENOMIC DNA]</scope>
    <source>
        <strain evidence="5 6">CBP 2801</strain>
    </source>
</reference>
<evidence type="ECO:0000256" key="2">
    <source>
        <dbReference type="ARBA" id="ARBA00023125"/>
    </source>
</evidence>
<evidence type="ECO:0000313" key="6">
    <source>
        <dbReference type="Proteomes" id="UP000564644"/>
    </source>
</evidence>
<dbReference type="Proteomes" id="UP000564644">
    <property type="component" value="Unassembled WGS sequence"/>
</dbReference>
<keyword evidence="1" id="KW-0805">Transcription regulation</keyword>
<sequence length="289" mass="33257">MQVMKGYPDRLTIEDFLAETPFCFFSQRLDELCPLHWHEFYELTYILSGNGVNTVNGTDLPIGPGTLFLLTPADFHEIRPLENEELRIYNFIFKETLIDPELRERLFRGDKRIACCDDAAQTRRAADFFRLMEEECAAAGRFGAIRIVRNLLDSLLVLLCRGEQEERPAQTARSPYHPGVQRALLHIQHHFREPLTLEDVARESRLSANYFSECFRQQTGIPFQRYVMDLRLEFARSLLKASPLPVTEVCYVSGFNTLTHFEKIYKRKFGQSPRVSRAASPAGGTRDSG</sequence>
<dbReference type="Gene3D" id="2.60.120.10">
    <property type="entry name" value="Jelly Rolls"/>
    <property type="match status" value="1"/>
</dbReference>
<proteinExistence type="predicted"/>
<dbReference type="InterPro" id="IPR037923">
    <property type="entry name" value="HTH-like"/>
</dbReference>
<dbReference type="Pfam" id="PF12833">
    <property type="entry name" value="HTH_18"/>
    <property type="match status" value="1"/>
</dbReference>
<dbReference type="InterPro" id="IPR003313">
    <property type="entry name" value="AraC-bd"/>
</dbReference>
<gene>
    <name evidence="5" type="ORF">H7C18_01060</name>
</gene>
<organism evidence="5 6">
    <name type="scientific">Cohnella zeiphila</name>
    <dbReference type="NCBI Taxonomy" id="2761120"/>
    <lineage>
        <taxon>Bacteria</taxon>
        <taxon>Bacillati</taxon>
        <taxon>Bacillota</taxon>
        <taxon>Bacilli</taxon>
        <taxon>Bacillales</taxon>
        <taxon>Paenibacillaceae</taxon>
        <taxon>Cohnella</taxon>
    </lineage>
</organism>
<dbReference type="SUPFAM" id="SSF46689">
    <property type="entry name" value="Homeodomain-like"/>
    <property type="match status" value="2"/>
</dbReference>
<dbReference type="PANTHER" id="PTHR43280:SF27">
    <property type="entry name" value="TRANSCRIPTIONAL REGULATOR MTLR"/>
    <property type="match status" value="1"/>
</dbReference>
<evidence type="ECO:0000256" key="3">
    <source>
        <dbReference type="ARBA" id="ARBA00023163"/>
    </source>
</evidence>
<dbReference type="PROSITE" id="PS01124">
    <property type="entry name" value="HTH_ARAC_FAMILY_2"/>
    <property type="match status" value="1"/>
</dbReference>